<dbReference type="EMBL" id="JACIDN010000001">
    <property type="protein sequence ID" value="MBB3901109.1"/>
    <property type="molecule type" value="Genomic_DNA"/>
</dbReference>
<evidence type="ECO:0000313" key="2">
    <source>
        <dbReference type="EMBL" id="MBB3901109.1"/>
    </source>
</evidence>
<evidence type="ECO:0000313" key="1">
    <source>
        <dbReference type="EMBL" id="GLS45223.1"/>
    </source>
</evidence>
<evidence type="ECO:0000313" key="3">
    <source>
        <dbReference type="Proteomes" id="UP000517759"/>
    </source>
</evidence>
<dbReference type="EMBL" id="BSPG01000019">
    <property type="protein sequence ID" value="GLS45223.1"/>
    <property type="molecule type" value="Genomic_DNA"/>
</dbReference>
<organism evidence="2 3">
    <name type="scientific">Methylobacterium brachythecii</name>
    <dbReference type="NCBI Taxonomy" id="1176177"/>
    <lineage>
        <taxon>Bacteria</taxon>
        <taxon>Pseudomonadati</taxon>
        <taxon>Pseudomonadota</taxon>
        <taxon>Alphaproteobacteria</taxon>
        <taxon>Hyphomicrobiales</taxon>
        <taxon>Methylobacteriaceae</taxon>
        <taxon>Methylobacterium</taxon>
    </lineage>
</organism>
<reference evidence="4" key="2">
    <citation type="journal article" date="2019" name="Int. J. Syst. Evol. Microbiol.">
        <title>The Global Catalogue of Microorganisms (GCM) 10K type strain sequencing project: providing services to taxonomists for standard genome sequencing and annotation.</title>
        <authorList>
            <consortium name="The Broad Institute Genomics Platform"/>
            <consortium name="The Broad Institute Genome Sequencing Center for Infectious Disease"/>
            <person name="Wu L."/>
            <person name="Ma J."/>
        </authorList>
    </citation>
    <scope>NUCLEOTIDE SEQUENCE [LARGE SCALE GENOMIC DNA]</scope>
    <source>
        <strain evidence="4">NBRC 107710</strain>
    </source>
</reference>
<dbReference type="RefSeq" id="WP_183501865.1">
    <property type="nucleotide sequence ID" value="NZ_BSPG01000019.1"/>
</dbReference>
<dbReference type="AlphaFoldDB" id="A0A7W6AH51"/>
<name>A0A7W6AH51_9HYPH</name>
<keyword evidence="4" id="KW-1185">Reference proteome</keyword>
<sequence length="96" mass="10515">MADDSELDRTIAPLIALAQDVLNGNGSAASLQDVSEEDWQTLLGKVATQAQENGLGLPLGWQESLSRYRDRQRLQADVDDTRLAEQGEVFGREDDA</sequence>
<reference evidence="2 3" key="3">
    <citation type="submission" date="2020-08" db="EMBL/GenBank/DDBJ databases">
        <title>Genomic Encyclopedia of Type Strains, Phase IV (KMG-IV): sequencing the most valuable type-strain genomes for metagenomic binning, comparative biology and taxonomic classification.</title>
        <authorList>
            <person name="Goeker M."/>
        </authorList>
    </citation>
    <scope>NUCLEOTIDE SEQUENCE [LARGE SCALE GENOMIC DNA]</scope>
    <source>
        <strain evidence="2 3">DSM 24105</strain>
    </source>
</reference>
<reference evidence="1" key="1">
    <citation type="journal article" date="2014" name="Int. J. Syst. Evol. Microbiol.">
        <title>Complete genome of a new Firmicutes species belonging to the dominant human colonic microbiota ('Ruminococcus bicirculans') reveals two chromosomes and a selective capacity to utilize plant glucans.</title>
        <authorList>
            <consortium name="NISC Comparative Sequencing Program"/>
            <person name="Wegmann U."/>
            <person name="Louis P."/>
            <person name="Goesmann A."/>
            <person name="Henrissat B."/>
            <person name="Duncan S.H."/>
            <person name="Flint H.J."/>
        </authorList>
    </citation>
    <scope>NUCLEOTIDE SEQUENCE</scope>
    <source>
        <strain evidence="1">NBRC 107710</strain>
    </source>
</reference>
<gene>
    <name evidence="1" type="ORF">GCM10007884_32120</name>
    <name evidence="2" type="ORF">GGR33_000589</name>
</gene>
<proteinExistence type="predicted"/>
<dbReference type="Proteomes" id="UP000517759">
    <property type="component" value="Unassembled WGS sequence"/>
</dbReference>
<reference evidence="1" key="4">
    <citation type="submission" date="2023-01" db="EMBL/GenBank/DDBJ databases">
        <title>Draft genome sequence of Methylobacterium brachythecii strain NBRC 107710.</title>
        <authorList>
            <person name="Sun Q."/>
            <person name="Mori K."/>
        </authorList>
    </citation>
    <scope>NUCLEOTIDE SEQUENCE</scope>
    <source>
        <strain evidence="1">NBRC 107710</strain>
    </source>
</reference>
<evidence type="ECO:0000313" key="4">
    <source>
        <dbReference type="Proteomes" id="UP001156881"/>
    </source>
</evidence>
<dbReference type="Proteomes" id="UP001156881">
    <property type="component" value="Unassembled WGS sequence"/>
</dbReference>
<protein>
    <submittedName>
        <fullName evidence="2">Uncharacterized protein</fullName>
    </submittedName>
</protein>
<accession>A0A7W6AH51</accession>
<comment type="caution">
    <text evidence="2">The sequence shown here is derived from an EMBL/GenBank/DDBJ whole genome shotgun (WGS) entry which is preliminary data.</text>
</comment>